<comment type="subcellular location">
    <subcellularLocation>
        <location evidence="1">Cell membrane</location>
        <topology evidence="1">Multi-pass membrane protein</topology>
    </subcellularLocation>
</comment>
<dbReference type="InterPro" id="IPR032816">
    <property type="entry name" value="VTT_dom"/>
</dbReference>
<evidence type="ECO:0000256" key="4">
    <source>
        <dbReference type="ARBA" id="ARBA00022692"/>
    </source>
</evidence>
<evidence type="ECO:0000256" key="6">
    <source>
        <dbReference type="ARBA" id="ARBA00023136"/>
    </source>
</evidence>
<evidence type="ECO:0000256" key="8">
    <source>
        <dbReference type="SAM" id="Phobius"/>
    </source>
</evidence>
<evidence type="ECO:0000259" key="9">
    <source>
        <dbReference type="Pfam" id="PF09335"/>
    </source>
</evidence>
<organism evidence="10 11">
    <name type="scientific">Dictyobacter vulcani</name>
    <dbReference type="NCBI Taxonomy" id="2607529"/>
    <lineage>
        <taxon>Bacteria</taxon>
        <taxon>Bacillati</taxon>
        <taxon>Chloroflexota</taxon>
        <taxon>Ktedonobacteria</taxon>
        <taxon>Ktedonobacterales</taxon>
        <taxon>Dictyobacteraceae</taxon>
        <taxon>Dictyobacter</taxon>
    </lineage>
</organism>
<protein>
    <submittedName>
        <fullName evidence="10">Alkaline phosphatase</fullName>
    </submittedName>
</protein>
<feature type="region of interest" description="Disordered" evidence="7">
    <location>
        <begin position="223"/>
        <end position="265"/>
    </location>
</feature>
<dbReference type="AlphaFoldDB" id="A0A5J4KNC9"/>
<keyword evidence="11" id="KW-1185">Reference proteome</keyword>
<accession>A0A5J4KNC9</accession>
<dbReference type="InterPro" id="IPR051311">
    <property type="entry name" value="DedA_domain"/>
</dbReference>
<keyword evidence="3" id="KW-1003">Cell membrane</keyword>
<name>A0A5J4KNC9_9CHLR</name>
<comment type="caution">
    <text evidence="10">The sequence shown here is derived from an EMBL/GenBank/DDBJ whole genome shotgun (WGS) entry which is preliminary data.</text>
</comment>
<comment type="similarity">
    <text evidence="2">Belongs to the DedA family.</text>
</comment>
<evidence type="ECO:0000256" key="5">
    <source>
        <dbReference type="ARBA" id="ARBA00022989"/>
    </source>
</evidence>
<dbReference type="Proteomes" id="UP000326912">
    <property type="component" value="Unassembled WGS sequence"/>
</dbReference>
<keyword evidence="6 8" id="KW-0472">Membrane</keyword>
<dbReference type="EMBL" id="BKZW01000001">
    <property type="protein sequence ID" value="GER86706.1"/>
    <property type="molecule type" value="Genomic_DNA"/>
</dbReference>
<feature type="transmembrane region" description="Helical" evidence="8">
    <location>
        <begin position="183"/>
        <end position="204"/>
    </location>
</feature>
<evidence type="ECO:0000256" key="3">
    <source>
        <dbReference type="ARBA" id="ARBA00022475"/>
    </source>
</evidence>
<evidence type="ECO:0000256" key="1">
    <source>
        <dbReference type="ARBA" id="ARBA00004651"/>
    </source>
</evidence>
<dbReference type="GO" id="GO:0005886">
    <property type="term" value="C:plasma membrane"/>
    <property type="evidence" value="ECO:0007669"/>
    <property type="project" value="UniProtKB-SubCell"/>
</dbReference>
<feature type="transmembrane region" description="Helical" evidence="8">
    <location>
        <begin position="63"/>
        <end position="87"/>
    </location>
</feature>
<dbReference type="RefSeq" id="WP_233097608.1">
    <property type="nucleotide sequence ID" value="NZ_BKZW01000001.1"/>
</dbReference>
<evidence type="ECO:0000313" key="11">
    <source>
        <dbReference type="Proteomes" id="UP000326912"/>
    </source>
</evidence>
<evidence type="ECO:0000256" key="7">
    <source>
        <dbReference type="SAM" id="MobiDB-lite"/>
    </source>
</evidence>
<feature type="compositionally biased region" description="Low complexity" evidence="7">
    <location>
        <begin position="241"/>
        <end position="265"/>
    </location>
</feature>
<feature type="transmembrane region" description="Helical" evidence="8">
    <location>
        <begin position="7"/>
        <end position="30"/>
    </location>
</feature>
<evidence type="ECO:0000256" key="2">
    <source>
        <dbReference type="ARBA" id="ARBA00010792"/>
    </source>
</evidence>
<evidence type="ECO:0000313" key="10">
    <source>
        <dbReference type="EMBL" id="GER86706.1"/>
    </source>
</evidence>
<keyword evidence="4 8" id="KW-0812">Transmembrane</keyword>
<dbReference type="Pfam" id="PF09335">
    <property type="entry name" value="VTT_dom"/>
    <property type="match status" value="1"/>
</dbReference>
<dbReference type="PANTHER" id="PTHR42709:SF6">
    <property type="entry name" value="UNDECAPRENYL PHOSPHATE TRANSPORTER A"/>
    <property type="match status" value="1"/>
</dbReference>
<dbReference type="PANTHER" id="PTHR42709">
    <property type="entry name" value="ALKALINE PHOSPHATASE LIKE PROTEIN"/>
    <property type="match status" value="1"/>
</dbReference>
<feature type="transmembrane region" description="Helical" evidence="8">
    <location>
        <begin position="151"/>
        <end position="171"/>
    </location>
</feature>
<gene>
    <name evidence="10" type="ORF">KDW_08680</name>
</gene>
<sequence>MAQISDLLTTFITNLYISTGLLGIVLAMAIESCCIPLPSEIVMPVAGLLLAQHKLLPGVSTPVGVVLLGLSGAVGCLIGSILAYWIGYKGGRPLMLKYGRYVLISQHDADLADRFFQRWGSATAFFSRLLPVVRTYISLPAGITRMSFIKFCIYSFVGSFPWCVLLAYAGVVLNGNMATIEPYYKSFEYVVVAAIVVLVVLYIWRHIRNDRRARAEHATAERAEIEAEAQTATPGQPINHQQFQQPWNQQSQQPQEPTQSQPPRW</sequence>
<keyword evidence="5 8" id="KW-1133">Transmembrane helix</keyword>
<proteinExistence type="inferred from homology"/>
<reference evidence="10 11" key="1">
    <citation type="submission" date="2019-10" db="EMBL/GenBank/DDBJ databases">
        <title>Dictyobacter vulcani sp. nov., within the class Ktedonobacteria, isolated from soil of volcanic Mt. Zao.</title>
        <authorList>
            <person name="Zheng Y."/>
            <person name="Wang C.M."/>
            <person name="Sakai Y."/>
            <person name="Abe K."/>
            <person name="Yokota A."/>
            <person name="Yabe S."/>
        </authorList>
    </citation>
    <scope>NUCLEOTIDE SEQUENCE [LARGE SCALE GENOMIC DNA]</scope>
    <source>
        <strain evidence="10 11">W12</strain>
    </source>
</reference>
<feature type="domain" description="VTT" evidence="9">
    <location>
        <begin position="37"/>
        <end position="170"/>
    </location>
</feature>